<dbReference type="KEGG" id="aup:AsAng_0048430"/>
<dbReference type="RefSeq" id="WP_264789311.1">
    <property type="nucleotide sequence ID" value="NZ_AP026867.1"/>
</dbReference>
<dbReference type="Proteomes" id="UP001060919">
    <property type="component" value="Chromosome"/>
</dbReference>
<keyword evidence="2" id="KW-1185">Reference proteome</keyword>
<accession>A0A915YJD4</accession>
<gene>
    <name evidence="1" type="ORF">AsAng_0048430</name>
</gene>
<organism evidence="1 2">
    <name type="scientific">Aureispira anguillae</name>
    <dbReference type="NCBI Taxonomy" id="2864201"/>
    <lineage>
        <taxon>Bacteria</taxon>
        <taxon>Pseudomonadati</taxon>
        <taxon>Bacteroidota</taxon>
        <taxon>Saprospiria</taxon>
        <taxon>Saprospirales</taxon>
        <taxon>Saprospiraceae</taxon>
        <taxon>Aureispira</taxon>
    </lineage>
</organism>
<evidence type="ECO:0000313" key="1">
    <source>
        <dbReference type="EMBL" id="BDS14077.1"/>
    </source>
</evidence>
<dbReference type="AlphaFoldDB" id="A0A915YJD4"/>
<protein>
    <submittedName>
        <fullName evidence="1">Uncharacterized protein</fullName>
    </submittedName>
</protein>
<evidence type="ECO:0000313" key="2">
    <source>
        <dbReference type="Proteomes" id="UP001060919"/>
    </source>
</evidence>
<sequence>MAKFDGIDIIENELYEDSPEGDAEWLATRFEIKAMLGLEKLPNLQGILFAIGLQELGQIRNSFTKEERQDLMHIAVCRLLSYDNYYELEGYDDDGWPHWKQLAVPPAGRVPQETLLKRKISEYIQHVKNS</sequence>
<reference evidence="1" key="1">
    <citation type="submission" date="2022-09" db="EMBL/GenBank/DDBJ databases">
        <title>Aureispira anguillicida sp. nov., isolated from Leptocephalus of Japanese eel Anguilla japonica.</title>
        <authorList>
            <person name="Yuasa K."/>
            <person name="Mekata T."/>
            <person name="Ikunari K."/>
        </authorList>
    </citation>
    <scope>NUCLEOTIDE SEQUENCE</scope>
    <source>
        <strain evidence="1">EL160426</strain>
    </source>
</reference>
<dbReference type="EMBL" id="AP026867">
    <property type="protein sequence ID" value="BDS14077.1"/>
    <property type="molecule type" value="Genomic_DNA"/>
</dbReference>
<proteinExistence type="predicted"/>
<name>A0A915YJD4_9BACT</name>